<evidence type="ECO:0000313" key="2">
    <source>
        <dbReference type="EMBL" id="EUN25088.1"/>
    </source>
</evidence>
<keyword evidence="3" id="KW-1185">Reference proteome</keyword>
<protein>
    <submittedName>
        <fullName evidence="2">Uncharacterized protein</fullName>
    </submittedName>
</protein>
<gene>
    <name evidence="2" type="ORF">COCVIDRAFT_39418</name>
</gene>
<sequence>MFCASTQKETSCVTTCTAEQVRNKAVVSCVCISAPEMSGEANFGRLLPVDPTTPASGSNRDNKEEATVKDSKIHGLFATHLWKASSNNTHYSNFSCMMSHAPSALLTLSSPLNCAATHSSNQPPKFRTPQQFQFKH</sequence>
<dbReference type="AlphaFoldDB" id="W7E3U6"/>
<evidence type="ECO:0000313" key="3">
    <source>
        <dbReference type="Proteomes" id="UP000054337"/>
    </source>
</evidence>
<evidence type="ECO:0000256" key="1">
    <source>
        <dbReference type="SAM" id="MobiDB-lite"/>
    </source>
</evidence>
<dbReference type="EMBL" id="KI968756">
    <property type="protein sequence ID" value="EUN25088.1"/>
    <property type="molecule type" value="Genomic_DNA"/>
</dbReference>
<name>W7E3U6_BIPV3</name>
<dbReference type="RefSeq" id="XP_014554670.1">
    <property type="nucleotide sequence ID" value="XM_014699184.1"/>
</dbReference>
<dbReference type="OrthoDB" id="10557010at2759"/>
<accession>W7E3U6</accession>
<dbReference type="HOGENOM" id="CLU_1875079_0_0_1"/>
<feature type="region of interest" description="Disordered" evidence="1">
    <location>
        <begin position="117"/>
        <end position="136"/>
    </location>
</feature>
<proteinExistence type="predicted"/>
<dbReference type="Proteomes" id="UP000054337">
    <property type="component" value="Unassembled WGS sequence"/>
</dbReference>
<dbReference type="GeneID" id="26256654"/>
<organism evidence="2 3">
    <name type="scientific">Bipolaris victoriae (strain FI3)</name>
    <name type="common">Victoria blight of oats agent</name>
    <name type="synonym">Cochliobolus victoriae</name>
    <dbReference type="NCBI Taxonomy" id="930091"/>
    <lineage>
        <taxon>Eukaryota</taxon>
        <taxon>Fungi</taxon>
        <taxon>Dikarya</taxon>
        <taxon>Ascomycota</taxon>
        <taxon>Pezizomycotina</taxon>
        <taxon>Dothideomycetes</taxon>
        <taxon>Pleosporomycetidae</taxon>
        <taxon>Pleosporales</taxon>
        <taxon>Pleosporineae</taxon>
        <taxon>Pleosporaceae</taxon>
        <taxon>Bipolaris</taxon>
    </lineage>
</organism>
<reference evidence="2 3" key="1">
    <citation type="journal article" date="2013" name="PLoS Genet.">
        <title>Comparative genome structure, secondary metabolite, and effector coding capacity across Cochliobolus pathogens.</title>
        <authorList>
            <person name="Condon B.J."/>
            <person name="Leng Y."/>
            <person name="Wu D."/>
            <person name="Bushley K.E."/>
            <person name="Ohm R.A."/>
            <person name="Otillar R."/>
            <person name="Martin J."/>
            <person name="Schackwitz W."/>
            <person name="Grimwood J."/>
            <person name="MohdZainudin N."/>
            <person name="Xue C."/>
            <person name="Wang R."/>
            <person name="Manning V.A."/>
            <person name="Dhillon B."/>
            <person name="Tu Z.J."/>
            <person name="Steffenson B.J."/>
            <person name="Salamov A."/>
            <person name="Sun H."/>
            <person name="Lowry S."/>
            <person name="LaButti K."/>
            <person name="Han J."/>
            <person name="Copeland A."/>
            <person name="Lindquist E."/>
            <person name="Barry K."/>
            <person name="Schmutz J."/>
            <person name="Baker S.E."/>
            <person name="Ciuffetti L.M."/>
            <person name="Grigoriev I.V."/>
            <person name="Zhong S."/>
            <person name="Turgeon B.G."/>
        </authorList>
    </citation>
    <scope>NUCLEOTIDE SEQUENCE [LARGE SCALE GENOMIC DNA]</scope>
    <source>
        <strain evidence="2 3">FI3</strain>
    </source>
</reference>